<dbReference type="Pfam" id="PF02452">
    <property type="entry name" value="PemK_toxin"/>
    <property type="match status" value="1"/>
</dbReference>
<dbReference type="SUPFAM" id="SSF50118">
    <property type="entry name" value="Cell growth inhibitor/plasmid maintenance toxic component"/>
    <property type="match status" value="1"/>
</dbReference>
<dbReference type="Gene3D" id="2.30.30.110">
    <property type="match status" value="1"/>
</dbReference>
<organism evidence="1">
    <name type="scientific">mine drainage metagenome</name>
    <dbReference type="NCBI Taxonomy" id="410659"/>
    <lineage>
        <taxon>unclassified sequences</taxon>
        <taxon>metagenomes</taxon>
        <taxon>ecological metagenomes</taxon>
    </lineage>
</organism>
<evidence type="ECO:0000313" key="1">
    <source>
        <dbReference type="EMBL" id="EQD75389.1"/>
    </source>
</evidence>
<dbReference type="AlphaFoldDB" id="T1D1P1"/>
<dbReference type="InterPro" id="IPR003477">
    <property type="entry name" value="PemK-like"/>
</dbReference>
<sequence>MRHGMKFNSGDVVIAKVQFTDTFEIKNRPAVVLFEERGNVIIAGITSNKNMDGIPFLKLEGAVKDSVIKLNYIFTVSESMVSKIITRLSSEKQKEIYSVLLKKLGNLNE</sequence>
<dbReference type="GO" id="GO:0003677">
    <property type="term" value="F:DNA binding"/>
    <property type="evidence" value="ECO:0007669"/>
    <property type="project" value="InterPro"/>
</dbReference>
<evidence type="ECO:0008006" key="2">
    <source>
        <dbReference type="Google" id="ProtNLM"/>
    </source>
</evidence>
<reference evidence="1" key="1">
    <citation type="submission" date="2013-08" db="EMBL/GenBank/DDBJ databases">
        <authorList>
            <person name="Mendez C."/>
            <person name="Richter M."/>
            <person name="Ferrer M."/>
            <person name="Sanchez J."/>
        </authorList>
    </citation>
    <scope>NUCLEOTIDE SEQUENCE</scope>
</reference>
<reference evidence="1" key="2">
    <citation type="journal article" date="2014" name="ISME J.">
        <title>Microbial stratification in low pH oxic and suboxic macroscopic growths along an acid mine drainage.</title>
        <authorList>
            <person name="Mendez-Garcia C."/>
            <person name="Mesa V."/>
            <person name="Sprenger R.R."/>
            <person name="Richter M."/>
            <person name="Diez M.S."/>
            <person name="Solano J."/>
            <person name="Bargiela R."/>
            <person name="Golyshina O.V."/>
            <person name="Manteca A."/>
            <person name="Ramos J.L."/>
            <person name="Gallego J.R."/>
            <person name="Llorente I."/>
            <person name="Martins Dos Santos V.A."/>
            <person name="Jensen O.N."/>
            <person name="Pelaez A.I."/>
            <person name="Sanchez J."/>
            <person name="Ferrer M."/>
        </authorList>
    </citation>
    <scope>NUCLEOTIDE SEQUENCE</scope>
</reference>
<protein>
    <recommendedName>
        <fullName evidence="2">PemK-like protein</fullName>
    </recommendedName>
</protein>
<comment type="caution">
    <text evidence="1">The sequence shown here is derived from an EMBL/GenBank/DDBJ whole genome shotgun (WGS) entry which is preliminary data.</text>
</comment>
<name>T1D1P1_9ZZZZ</name>
<gene>
    <name evidence="1" type="ORF">B1A_03998</name>
</gene>
<dbReference type="InterPro" id="IPR011067">
    <property type="entry name" value="Plasmid_toxin/cell-grow_inhib"/>
</dbReference>
<accession>T1D1P1</accession>
<proteinExistence type="predicted"/>
<dbReference type="EMBL" id="AUZX01002911">
    <property type="protein sequence ID" value="EQD75389.1"/>
    <property type="molecule type" value="Genomic_DNA"/>
</dbReference>